<name>D4FA45_EDWTA</name>
<comment type="caution">
    <text evidence="1">The sequence shown here is derived from an EMBL/GenBank/DDBJ whole genome shotgun (WGS) entry which is preliminary data.</text>
</comment>
<dbReference type="Proteomes" id="UP000003692">
    <property type="component" value="Unassembled WGS sequence"/>
</dbReference>
<dbReference type="AlphaFoldDB" id="D4FA45"/>
<proteinExistence type="predicted"/>
<evidence type="ECO:0000313" key="1">
    <source>
        <dbReference type="EMBL" id="EFE21325.1"/>
    </source>
</evidence>
<feature type="non-terminal residue" evidence="1">
    <location>
        <position position="1"/>
    </location>
</feature>
<accession>D4FA45</accession>
<dbReference type="AntiFam" id="ANF00225">
    <property type="entry name" value="Shadow ORF (opposite tuf)"/>
</dbReference>
<organism evidence="1 2">
    <name type="scientific">Edwardsiella tarda ATCC 23685</name>
    <dbReference type="NCBI Taxonomy" id="500638"/>
    <lineage>
        <taxon>Bacteria</taxon>
        <taxon>Pseudomonadati</taxon>
        <taxon>Pseudomonadota</taxon>
        <taxon>Gammaproteobacteria</taxon>
        <taxon>Enterobacterales</taxon>
        <taxon>Hafniaceae</taxon>
        <taxon>Edwardsiella</taxon>
    </lineage>
</organism>
<sequence length="113" mass="12324">GDHVLNVVGVPRAVYVSVVTGRGVIFNVRGVDGDTTSLFFRRVIDLVECASATAVGLSQYGGDSSGQGSFTVVNVADSTDVNVRFRTFKFFFRHGYIPYLAPSPKERARDQYV</sequence>
<gene>
    <name evidence="1" type="ORF">EDWATA_03663</name>
</gene>
<dbReference type="EMBL" id="ADGK01000288">
    <property type="protein sequence ID" value="EFE21325.1"/>
    <property type="molecule type" value="Genomic_DNA"/>
</dbReference>
<evidence type="ECO:0000313" key="2">
    <source>
        <dbReference type="Proteomes" id="UP000003692"/>
    </source>
</evidence>
<dbReference type="HOGENOM" id="CLU_2138665_0_0_6"/>
<reference evidence="1 2" key="1">
    <citation type="submission" date="2010-02" db="EMBL/GenBank/DDBJ databases">
        <authorList>
            <person name="Weinstock G."/>
            <person name="Sodergren E."/>
            <person name="Clifton S."/>
            <person name="Fulton L."/>
            <person name="Fulton B."/>
            <person name="Courtney L."/>
            <person name="Fronick C."/>
            <person name="Harrison M."/>
            <person name="Strong C."/>
            <person name="Farmer C."/>
            <person name="Delahaunty K."/>
            <person name="Markovic C."/>
            <person name="Hall O."/>
            <person name="Minx P."/>
            <person name="Tomlinson C."/>
            <person name="Mitreva M."/>
            <person name="Nelson J."/>
            <person name="Hou S."/>
            <person name="Wollam A."/>
            <person name="Pepin K.H."/>
            <person name="Johnson M."/>
            <person name="Bhonagiri V."/>
            <person name="Zhang X."/>
            <person name="Suruliraj S."/>
            <person name="Warren W."/>
            <person name="Chinwalla A."/>
            <person name="Mardis E.R."/>
            <person name="Wilson R.K."/>
        </authorList>
    </citation>
    <scope>NUCLEOTIDE SEQUENCE [LARGE SCALE GENOMIC DNA]</scope>
    <source>
        <strain evidence="1 2">ATCC 23685</strain>
    </source>
</reference>
<protein>
    <submittedName>
        <fullName evidence="1">Uncharacterized protein</fullName>
    </submittedName>
</protein>